<organism evidence="2">
    <name type="scientific">Caulobacter sp. (strain K31)</name>
    <dbReference type="NCBI Taxonomy" id="366602"/>
    <lineage>
        <taxon>Bacteria</taxon>
        <taxon>Pseudomonadati</taxon>
        <taxon>Pseudomonadota</taxon>
        <taxon>Alphaproteobacteria</taxon>
        <taxon>Caulobacterales</taxon>
        <taxon>Caulobacteraceae</taxon>
        <taxon>Caulobacter</taxon>
    </lineage>
</organism>
<evidence type="ECO:0000313" key="2">
    <source>
        <dbReference type="EMBL" id="ABZ73323.1"/>
    </source>
</evidence>
<evidence type="ECO:0000259" key="1">
    <source>
        <dbReference type="Pfam" id="PF07811"/>
    </source>
</evidence>
<proteinExistence type="predicted"/>
<sequence>MPLIRRRPRPIKFWVQFWRDRRGASAVEFAFIAPVLVLFYCGMSELTEAMIAQRRLSHIASSIGDVVARDTQLTDARRTDVFKVGSVLMAPFPTTGLRMCIVSITSNAAGTIDTVDWSEPSNSPTNCPAKGAVINIPASVLPAGGSVIMSKASYDYEPPVKLITKSGFTFRRTFYLRPRLSDQVLRVP</sequence>
<dbReference type="AlphaFoldDB" id="B0SYF6"/>
<accession>B0SYF6</accession>
<dbReference type="HOGENOM" id="CLU_108008_1_1_5"/>
<dbReference type="OrthoDB" id="7189296at2"/>
<dbReference type="Pfam" id="PF07811">
    <property type="entry name" value="TadE"/>
    <property type="match status" value="1"/>
</dbReference>
<protein>
    <recommendedName>
        <fullName evidence="1">TadE-like domain-containing protein</fullName>
    </recommendedName>
</protein>
<dbReference type="STRING" id="366602.Caul_4199"/>
<feature type="domain" description="TadE-like" evidence="1">
    <location>
        <begin position="23"/>
        <end position="61"/>
    </location>
</feature>
<dbReference type="InterPro" id="IPR012495">
    <property type="entry name" value="TadE-like_dom"/>
</dbReference>
<gene>
    <name evidence="2" type="ordered locus">Caul_4199</name>
</gene>
<reference evidence="2" key="1">
    <citation type="submission" date="2008-01" db="EMBL/GenBank/DDBJ databases">
        <title>Complete sequence of chromosome of Caulobacter sp. K31.</title>
        <authorList>
            <consortium name="US DOE Joint Genome Institute"/>
            <person name="Copeland A."/>
            <person name="Lucas S."/>
            <person name="Lapidus A."/>
            <person name="Barry K."/>
            <person name="Glavina del Rio T."/>
            <person name="Dalin E."/>
            <person name="Tice H."/>
            <person name="Pitluck S."/>
            <person name="Bruce D."/>
            <person name="Goodwin L."/>
            <person name="Thompson L.S."/>
            <person name="Brettin T."/>
            <person name="Detter J.C."/>
            <person name="Han C."/>
            <person name="Schmutz J."/>
            <person name="Larimer F."/>
            <person name="Land M."/>
            <person name="Hauser L."/>
            <person name="Kyrpides N."/>
            <person name="Kim E."/>
            <person name="Stephens C."/>
            <person name="Richardson P."/>
        </authorList>
    </citation>
    <scope>NUCLEOTIDE SEQUENCE [LARGE SCALE GENOMIC DNA]</scope>
    <source>
        <strain evidence="2">K31</strain>
    </source>
</reference>
<name>B0SYF6_CAUSK</name>
<dbReference type="EMBL" id="CP000927">
    <property type="protein sequence ID" value="ABZ73323.1"/>
    <property type="molecule type" value="Genomic_DNA"/>
</dbReference>
<dbReference type="eggNOG" id="COG4961">
    <property type="taxonomic scope" value="Bacteria"/>
</dbReference>
<dbReference type="KEGG" id="cak:Caul_4199"/>